<dbReference type="GeneID" id="80532381"/>
<evidence type="ECO:0000256" key="6">
    <source>
        <dbReference type="ARBA" id="ARBA00022879"/>
    </source>
</evidence>
<dbReference type="EMBL" id="JX458823">
    <property type="protein sequence ID" value="AGN48240.1"/>
    <property type="molecule type" value="Genomic_DNA"/>
</dbReference>
<evidence type="ECO:0000256" key="1">
    <source>
        <dbReference type="ARBA" id="ARBA00022692"/>
    </source>
</evidence>
<name>G8HKI8_ILTV</name>
<reference evidence="15" key="3">
    <citation type="submission" date="2012-08" db="EMBL/GenBank/DDBJ databases">
        <title>Molecular characterization of the Taiwan isolate of Dahlia common mosaic virus (DCMV-TW).</title>
        <authorList>
            <person name="Chao H."/>
            <person name="Chen Y."/>
        </authorList>
    </citation>
    <scope>NUCLEOTIDE SEQUENCE</scope>
    <source>
        <strain evidence="15">WG</strain>
    </source>
</reference>
<dbReference type="Proteomes" id="UP000165693">
    <property type="component" value="Genome"/>
</dbReference>
<keyword evidence="16" id="KW-1185">Reference proteome</keyword>
<dbReference type="KEGG" id="vg:80532381"/>
<feature type="domain" description="Envelope glycoprotein N" evidence="12">
    <location>
        <begin position="1"/>
        <end position="117"/>
    </location>
</feature>
<dbReference type="EMBL" id="JN596963">
    <property type="protein sequence ID" value="AER28115.1"/>
    <property type="molecule type" value="Genomic_DNA"/>
</dbReference>
<evidence type="ECO:0000256" key="9">
    <source>
        <dbReference type="ARBA" id="ARBA00023157"/>
    </source>
</evidence>
<sequence>MRLPWERSFMLLGAVMYLLHLALVFAQPGVTPGHGMEHGHYGLGAGNMLGAENSMYSANMEHFYHSACSSRGFSLVNGTAASVFFFISLAVALIGLLAVLYNGCFNSFKSSVISSRW</sequence>
<evidence type="ECO:0000256" key="4">
    <source>
        <dbReference type="ARBA" id="ARBA00022844"/>
    </source>
</evidence>
<dbReference type="GO" id="GO:0019031">
    <property type="term" value="C:viral envelope"/>
    <property type="evidence" value="ECO:0007669"/>
    <property type="project" value="UniProtKB-KW"/>
</dbReference>
<comment type="function">
    <text evidence="10">Envelope glycoprotein necessary for proper maturation of gM and modulation of its membrane fusion activity. Also plays a critical role in virion morphogenesis.</text>
</comment>
<keyword evidence="8 11" id="KW-0472">Membrane</keyword>
<keyword evidence="6 14" id="KW-0261">Viral envelope protein</keyword>
<dbReference type="Proteomes" id="UP000107684">
    <property type="component" value="Segment"/>
</dbReference>
<accession>G8HKI8</accession>
<reference evidence="16 17" key="1">
    <citation type="journal article" date="2011" name="Vaccine">
        <title>Comparative analysis of the complete genome sequences of two Australian origin live attenuated vaccines of infectious laryngotracheitis virus.</title>
        <authorList>
            <person name="Lee S.W."/>
            <person name="Devlin J.M."/>
            <person name="Markham J.F."/>
            <person name="Noormohammadi A.H."/>
            <person name="Browning G.F."/>
            <person name="Ficorilli N.P."/>
            <person name="Hartley C.A."/>
            <person name="Markham P.F."/>
        </authorList>
    </citation>
    <scope>NUCLEOTIDE SEQUENCE [LARGE SCALE GENOMIC DNA]</scope>
    <source>
        <strain evidence="14">A20</strain>
        <strain evidence="13">SA2</strain>
    </source>
</reference>
<protein>
    <submittedName>
        <fullName evidence="14">Envelope glycoprotein N</fullName>
    </submittedName>
</protein>
<keyword evidence="3" id="KW-1040">Host Golgi apparatus</keyword>
<dbReference type="InterPro" id="IPR008647">
    <property type="entry name" value="GN_domain"/>
</dbReference>
<evidence type="ECO:0000313" key="18">
    <source>
        <dbReference type="Proteomes" id="UP000165693"/>
    </source>
</evidence>
<keyword evidence="5" id="KW-1043">Host membrane</keyword>
<keyword evidence="9" id="KW-1015">Disulfide bond</keyword>
<organismHost>
    <name type="scientific">Gallus gallus</name>
    <name type="common">Chicken</name>
    <dbReference type="NCBI Taxonomy" id="9031"/>
</organismHost>
<evidence type="ECO:0000256" key="11">
    <source>
        <dbReference type="SAM" id="Phobius"/>
    </source>
</evidence>
<dbReference type="RefSeq" id="YP_010795241.1">
    <property type="nucleotide sequence ID" value="NC_075683.1"/>
</dbReference>
<keyword evidence="7 11" id="KW-1133">Transmembrane helix</keyword>
<evidence type="ECO:0000256" key="8">
    <source>
        <dbReference type="ARBA" id="ARBA00023136"/>
    </source>
</evidence>
<keyword evidence="4" id="KW-0946">Virion</keyword>
<dbReference type="Pfam" id="PF05702">
    <property type="entry name" value="Herpes_UL49_5"/>
    <property type="match status" value="1"/>
</dbReference>
<keyword evidence="2" id="KW-0732">Signal</keyword>
<feature type="transmembrane region" description="Helical" evidence="11">
    <location>
        <begin position="80"/>
        <end position="101"/>
    </location>
</feature>
<reference evidence="18" key="4">
    <citation type="submission" date="2012-08" db="EMBL/GenBank/DDBJ databases">
        <authorList>
            <person name="Xu Y.-L."/>
            <person name="He P."/>
            <person name="Zhang L."/>
            <person name="Dong S.-L."/>
            <person name="Li F."/>
        </authorList>
    </citation>
    <scope>NUCLEOTIDE SEQUENCE [LARGE SCALE GENOMIC DNA]</scope>
</reference>
<organism evidence="14 17">
    <name type="scientific">Infectious laryngotracheitis virus</name>
    <name type="common">ILTV</name>
    <name type="synonym">Gallid herpesvirus 1</name>
    <dbReference type="NCBI Taxonomy" id="10386"/>
    <lineage>
        <taxon>Viruses</taxon>
        <taxon>Duplodnaviria</taxon>
        <taxon>Heunggongvirae</taxon>
        <taxon>Peploviricota</taxon>
        <taxon>Herviviricetes</taxon>
        <taxon>Herpesvirales</taxon>
        <taxon>Orthoherpesviridae</taxon>
        <taxon>Alphaherpesvirinae</taxon>
        <taxon>Iltovirus</taxon>
        <taxon>Iltovirus gallidalpha1</taxon>
    </lineage>
</organism>
<evidence type="ECO:0000256" key="3">
    <source>
        <dbReference type="ARBA" id="ARBA00022812"/>
    </source>
</evidence>
<evidence type="ECO:0000313" key="14">
    <source>
        <dbReference type="EMBL" id="AER28115.1"/>
    </source>
</evidence>
<evidence type="ECO:0000313" key="16">
    <source>
        <dbReference type="Proteomes" id="UP000107684"/>
    </source>
</evidence>
<reference evidence="14" key="2">
    <citation type="submission" date="2011-08" db="EMBL/GenBank/DDBJ databases">
        <authorList>
            <person name="Lee S.-W."/>
            <person name="Devlin J.M."/>
            <person name="Markham J.F."/>
            <person name="Noormohammadi A.H."/>
            <person name="Browning G.F."/>
            <person name="Ficorilli N.P."/>
            <person name="Hartley C.A."/>
            <person name="Markham P.F."/>
        </authorList>
    </citation>
    <scope>NUCLEOTIDE SEQUENCE</scope>
    <source>
        <strain evidence="14">A20</strain>
        <strain evidence="13">SA2</strain>
    </source>
</reference>
<evidence type="ECO:0000256" key="2">
    <source>
        <dbReference type="ARBA" id="ARBA00022729"/>
    </source>
</evidence>
<dbReference type="Proteomes" id="UP000143285">
    <property type="component" value="Genome"/>
</dbReference>
<gene>
    <name evidence="14" type="primary">UL49.5</name>
    <name evidence="14" type="ORF">ILTVA20_ORF8</name>
    <name evidence="13" type="ORF">ILTVSA2_ORF8</name>
    <name evidence="15" type="ORF">ILTVWG_ORF8</name>
</gene>
<dbReference type="EMBL" id="JN596962">
    <property type="protein sequence ID" value="AER28036.1"/>
    <property type="molecule type" value="Genomic_DNA"/>
</dbReference>
<evidence type="ECO:0000313" key="17">
    <source>
        <dbReference type="Proteomes" id="UP000143285"/>
    </source>
</evidence>
<evidence type="ECO:0000259" key="12">
    <source>
        <dbReference type="Pfam" id="PF05702"/>
    </source>
</evidence>
<evidence type="ECO:0000313" key="15">
    <source>
        <dbReference type="EMBL" id="AGN48240.1"/>
    </source>
</evidence>
<dbReference type="InterPro" id="IPR034707">
    <property type="entry name" value="HSV_GN"/>
</dbReference>
<dbReference type="HAMAP" id="MF_04037">
    <property type="entry name" value="HSV_GN"/>
    <property type="match status" value="1"/>
</dbReference>
<evidence type="ECO:0000256" key="7">
    <source>
        <dbReference type="ARBA" id="ARBA00022989"/>
    </source>
</evidence>
<evidence type="ECO:0000256" key="5">
    <source>
        <dbReference type="ARBA" id="ARBA00022870"/>
    </source>
</evidence>
<evidence type="ECO:0000256" key="10">
    <source>
        <dbReference type="ARBA" id="ARBA00034089"/>
    </source>
</evidence>
<proteinExistence type="inferred from homology"/>
<keyword evidence="1 11" id="KW-0812">Transmembrane</keyword>
<evidence type="ECO:0000313" key="13">
    <source>
        <dbReference type="EMBL" id="AER28036.1"/>
    </source>
</evidence>